<dbReference type="PANTHER" id="PTHR12953:SF0">
    <property type="entry name" value="SUN DOMAIN-CONTAINING OSSIFICATION FACTOR"/>
    <property type="match status" value="1"/>
</dbReference>
<feature type="region of interest" description="Disordered" evidence="5">
    <location>
        <begin position="839"/>
        <end position="972"/>
    </location>
</feature>
<feature type="transmembrane region" description="Helical" evidence="6">
    <location>
        <begin position="1672"/>
        <end position="1696"/>
    </location>
</feature>
<evidence type="ECO:0000256" key="6">
    <source>
        <dbReference type="SAM" id="Phobius"/>
    </source>
</evidence>
<feature type="compositionally biased region" description="Basic and acidic residues" evidence="5">
    <location>
        <begin position="920"/>
        <end position="937"/>
    </location>
</feature>
<sequence>MVHGGLVLALLPFIASTDGIEVSETGRIRSENASNLSDESEMVVPGPERERRATGRRRGALWALCHLGDAAAVLGDVNCSEVLLPSDYLQVCGRWQCRDPFVDYCFFSSGSLRAHAPLPANDSNETMSLPLQRAFRWRPETHGNEAVDPDEERPLPPAKCFWPFFPRRRRPMCYEDLVEREIVARKTLRPRPSPPPRSCPPESCCSRSNPFFVCDSDSGAHLSRLWQLFGDSLVSKLVPRVPSSSRSSAWHHCADEGQICLCLGEVRFGVEGHEEGFGNASLSSSWASETLLAKNGLVFCTEETFDGAPVAANGANTNRSGERRVCHCNAGRPTGPLVVPSNETRLVSADNVSRSSARAMSEEGRFIRSQPYSDDFLNGVRYDYASMHAGARLVTHAKGLLHAKAVISPDKSLYMLSPCETRTWFVISLLEDIFVEYVGLVTLELFASGYRHLQILGSNQYPTETWRLLGEVESNSTSNYELFDVGSRCQRLAEECWVRFLKIRVLSHHRMEDNSFCALTRFQTFGATATNFVAKERTKETSRDRRVEPSLLDVARWHEDAAKVATLPPDVQRAPSTAERPSAPHGDSEGKEAKSLTDLPLALLKDATTWLRSKVLHRPAVAPPEDDGNATTTPQPEAKPVLSDMLVELNVSATLEGSSGSGLASLEKLQATLDSLAAEAAPSASAKAKKDSSMPALVAINKELREMQQSQSILQEHNKHVISCLNTMLALVVQLFNEQNARMKTIEETSHDSGHLPQVRRPWWAIERTSLSSYPKKECQAQEECEENVEIPGVPMPSLPLWEQLLYRYPVDRLLLAILAFWHLCRLLGATLRSTSPEVEVHEEVHPTHATPSKSRSKGRPHATDANRTVSGVSGRRLQRELQRELSKGAEPPPRAGSRRNRGGPRSRASSTSEVSGAPSRRDGDRAREGRDGDRAFEILCRQLPQTPPLLPRTRDELRSSGDERTQRLLRRHRRREEARPVSQLWHCATWRSLSAAEDRRRVSIQNFQQMVTSKMVTLMGGGRHFIFLAQRVTYSDSNSPAPFERAAMASAFPTAELLHYVIDELPAERLDVVAWEISRRRKLAVHFRWLPLRETADRAGLQLRRSAAGIVKGLLDSDGLHILEDGKATIAALKECQPAGPSAPGCRPVLPQDSFFTWRAGVWRCRKRFYVQNKARNHCKDRWTACPFKGWLFYNAVPAIGANWQPILIIVLALVLFIVFKDRILLAVAGDNKFHGDVLSGMKTILGLLCCSCGWKTWCSPCLGCCQCFDLLLSRFCGCNGTADCSLDSVLSFQNALQRCLGLNPRVVLISKVVAGDLPLEEDRDCALGNADSMLCKVRHSFFEHPVHIAIWRLHFLSPTKLCEVYLRPKVLFELAHRNEDSRKTWRIAMHSVDAAAGQRTHPWICFEVQELDSGLKDQYQSLTITEDAPVDTESGCGGVSPLWCGSPRVASLNLVARQSNYASFKLQRSELYDQDLKAMREPVNTGEHYRCLNHRWSKRVCHGAFLVLLLISLPRLYIMSCYHQYEWLAVAERQGDAVTKTREKVWTNPELWTLWQECVQDTIGLEDDTINKTSGFLHYCRPKEEEVEETCQLLAQNTSLQPAPRAFKEVLDLFQDSGGLGQAIVRQLRNLDQTLHNVDSSRTPQYLLTGGLPCPCNVVMVRNLKVFGQLRLHACLDLLILLLIIFILVMRCWFMPQRVLQSA</sequence>
<feature type="compositionally biased region" description="Basic and acidic residues" evidence="5">
    <location>
        <begin position="586"/>
        <end position="595"/>
    </location>
</feature>
<feature type="compositionally biased region" description="Basic and acidic residues" evidence="5">
    <location>
        <begin position="878"/>
        <end position="888"/>
    </location>
</feature>
<name>A0ABP0QCC2_9DINO</name>
<keyword evidence="3 6" id="KW-1133">Transmembrane helix</keyword>
<keyword evidence="2 6" id="KW-0812">Transmembrane</keyword>
<feature type="transmembrane region" description="Helical" evidence="6">
    <location>
        <begin position="1203"/>
        <end position="1221"/>
    </location>
</feature>
<keyword evidence="7" id="KW-0732">Signal</keyword>
<proteinExistence type="predicted"/>
<feature type="region of interest" description="Disordered" evidence="5">
    <location>
        <begin position="32"/>
        <end position="51"/>
    </location>
</feature>
<evidence type="ECO:0000256" key="2">
    <source>
        <dbReference type="ARBA" id="ARBA00022692"/>
    </source>
</evidence>
<keyword evidence="4 6" id="KW-0472">Membrane</keyword>
<dbReference type="Pfam" id="PF07738">
    <property type="entry name" value="Sad1_UNC"/>
    <property type="match status" value="1"/>
</dbReference>
<evidence type="ECO:0000256" key="3">
    <source>
        <dbReference type="ARBA" id="ARBA00022989"/>
    </source>
</evidence>
<accession>A0ABP0QCC2</accession>
<feature type="domain" description="SUN" evidence="8">
    <location>
        <begin position="348"/>
        <end position="529"/>
    </location>
</feature>
<feature type="region of interest" description="Disordered" evidence="5">
    <location>
        <begin position="563"/>
        <end position="596"/>
    </location>
</feature>
<dbReference type="EMBL" id="CAXAMN010024328">
    <property type="protein sequence ID" value="CAK9085653.1"/>
    <property type="molecule type" value="Genomic_DNA"/>
</dbReference>
<evidence type="ECO:0000259" key="8">
    <source>
        <dbReference type="PROSITE" id="PS51469"/>
    </source>
</evidence>
<evidence type="ECO:0000313" key="10">
    <source>
        <dbReference type="Proteomes" id="UP001642484"/>
    </source>
</evidence>
<evidence type="ECO:0000256" key="5">
    <source>
        <dbReference type="SAM" id="MobiDB-lite"/>
    </source>
</evidence>
<organism evidence="9 10">
    <name type="scientific">Durusdinium trenchii</name>
    <dbReference type="NCBI Taxonomy" id="1381693"/>
    <lineage>
        <taxon>Eukaryota</taxon>
        <taxon>Sar</taxon>
        <taxon>Alveolata</taxon>
        <taxon>Dinophyceae</taxon>
        <taxon>Suessiales</taxon>
        <taxon>Symbiodiniaceae</taxon>
        <taxon>Durusdinium</taxon>
    </lineage>
</organism>
<evidence type="ECO:0000256" key="4">
    <source>
        <dbReference type="ARBA" id="ARBA00023136"/>
    </source>
</evidence>
<comment type="caution">
    <text evidence="9">The sequence shown here is derived from an EMBL/GenBank/DDBJ whole genome shotgun (WGS) entry which is preliminary data.</text>
</comment>
<reference evidence="9 10" key="1">
    <citation type="submission" date="2024-02" db="EMBL/GenBank/DDBJ databases">
        <authorList>
            <person name="Chen Y."/>
            <person name="Shah S."/>
            <person name="Dougan E. K."/>
            <person name="Thang M."/>
            <person name="Chan C."/>
        </authorList>
    </citation>
    <scope>NUCLEOTIDE SEQUENCE [LARGE SCALE GENOMIC DNA]</scope>
</reference>
<evidence type="ECO:0000256" key="7">
    <source>
        <dbReference type="SAM" id="SignalP"/>
    </source>
</evidence>
<protein>
    <recommendedName>
        <fullName evidence="8">SUN domain-containing protein</fullName>
    </recommendedName>
</protein>
<feature type="chain" id="PRO_5045865941" description="SUN domain-containing protein" evidence="7">
    <location>
        <begin position="20"/>
        <end position="1705"/>
    </location>
</feature>
<dbReference type="InterPro" id="IPR012919">
    <property type="entry name" value="SUN_dom"/>
</dbReference>
<feature type="compositionally biased region" description="Basic and acidic residues" evidence="5">
    <location>
        <begin position="953"/>
        <end position="967"/>
    </location>
</feature>
<dbReference type="PROSITE" id="PS51469">
    <property type="entry name" value="SUN"/>
    <property type="match status" value="1"/>
</dbReference>
<dbReference type="PANTHER" id="PTHR12953">
    <property type="entry name" value="MEMBRANE PROTEIN CH1 RELATED"/>
    <property type="match status" value="1"/>
</dbReference>
<evidence type="ECO:0000313" key="9">
    <source>
        <dbReference type="EMBL" id="CAK9085653.1"/>
    </source>
</evidence>
<gene>
    <name evidence="9" type="ORF">CCMP2556_LOCUS41576</name>
</gene>
<feature type="region of interest" description="Disordered" evidence="5">
    <location>
        <begin position="618"/>
        <end position="637"/>
    </location>
</feature>
<feature type="signal peptide" evidence="7">
    <location>
        <begin position="1"/>
        <end position="19"/>
    </location>
</feature>
<keyword evidence="10" id="KW-1185">Reference proteome</keyword>
<evidence type="ECO:0000256" key="1">
    <source>
        <dbReference type="ARBA" id="ARBA00004308"/>
    </source>
</evidence>
<comment type="subcellular location">
    <subcellularLocation>
        <location evidence="1">Endomembrane system</location>
    </subcellularLocation>
</comment>
<dbReference type="InterPro" id="IPR045120">
    <property type="entry name" value="Suco/Slp1-like"/>
</dbReference>
<dbReference type="Proteomes" id="UP001642484">
    <property type="component" value="Unassembled WGS sequence"/>
</dbReference>